<accession>A0A8T0WV41</accession>
<protein>
    <submittedName>
        <fullName evidence="1">Uncharacterized protein</fullName>
    </submittedName>
</protein>
<comment type="caution">
    <text evidence="1">The sequence shown here is derived from an EMBL/GenBank/DDBJ whole genome shotgun (WGS) entry which is preliminary data.</text>
</comment>
<dbReference type="EMBL" id="CM029038">
    <property type="protein sequence ID" value="KAG2648683.1"/>
    <property type="molecule type" value="Genomic_DNA"/>
</dbReference>
<evidence type="ECO:0000313" key="2">
    <source>
        <dbReference type="Proteomes" id="UP000823388"/>
    </source>
</evidence>
<name>A0A8T0WV41_PANVG</name>
<proteinExistence type="predicted"/>
<keyword evidence="2" id="KW-1185">Reference proteome</keyword>
<organism evidence="1 2">
    <name type="scientific">Panicum virgatum</name>
    <name type="common">Blackwell switchgrass</name>
    <dbReference type="NCBI Taxonomy" id="38727"/>
    <lineage>
        <taxon>Eukaryota</taxon>
        <taxon>Viridiplantae</taxon>
        <taxon>Streptophyta</taxon>
        <taxon>Embryophyta</taxon>
        <taxon>Tracheophyta</taxon>
        <taxon>Spermatophyta</taxon>
        <taxon>Magnoliopsida</taxon>
        <taxon>Liliopsida</taxon>
        <taxon>Poales</taxon>
        <taxon>Poaceae</taxon>
        <taxon>PACMAD clade</taxon>
        <taxon>Panicoideae</taxon>
        <taxon>Panicodae</taxon>
        <taxon>Paniceae</taxon>
        <taxon>Panicinae</taxon>
        <taxon>Panicum</taxon>
        <taxon>Panicum sect. Hiantes</taxon>
    </lineage>
</organism>
<reference evidence="1 2" key="1">
    <citation type="submission" date="2020-05" db="EMBL/GenBank/DDBJ databases">
        <title>WGS assembly of Panicum virgatum.</title>
        <authorList>
            <person name="Lovell J.T."/>
            <person name="Jenkins J."/>
            <person name="Shu S."/>
            <person name="Juenger T.E."/>
            <person name="Schmutz J."/>
        </authorList>
    </citation>
    <scope>NUCLEOTIDE SEQUENCE [LARGE SCALE GENOMIC DNA]</scope>
    <source>
        <strain evidence="2">cv. AP13</strain>
    </source>
</reference>
<evidence type="ECO:0000313" key="1">
    <source>
        <dbReference type="EMBL" id="KAG2648683.1"/>
    </source>
</evidence>
<dbReference type="AlphaFoldDB" id="A0A8T0WV41"/>
<sequence length="107" mass="12448">MPAKSQVPARLPAYFPSNSRQFYEERHNSLPKEPPSSPIARGIPFVRRRQLWLHPSGHHLDPSTARFHFDVNFCRRGSPIWPINLLTTRSYSIYRIKALRHSLEGTT</sequence>
<dbReference type="Proteomes" id="UP000823388">
    <property type="component" value="Chromosome 1N"/>
</dbReference>
<gene>
    <name evidence="1" type="ORF">PVAP13_1NG059600</name>
</gene>